<sequence length="560" mass="63518">MKRNVKVMLSVMLAVMLVLTACAKGGGGNEKPSNSPSTPAETSAPVEGNKENNDKKWPEKVTVKAYMSSFGDDSTNTEIQQEWLRRMQEHVGAELDIKWTYVHNDDYKDKVKLMAQSGGGHDIMSGTKDNDIMFQLGNQGALLDIAPYIDEYAPNYKKYLEANEHIRKSVTTADGKMYFFGDGFLNNTDMVASAYGPMYRFDIFQKHDIKIPETWEEYYEAAKKLKELYPDVYPVNAQEWPPFQDAHFYSNHTQPDIYWNGTEFVFGPGEESFKEAFEFIAKMYNEKLLDPEFSTQTQDQLQEKATNGKVFMIPFAWLGWKEKYAVEADGVVWGGARTPKNEKYGEPYMLGPSLPGTVLYPNYGTMISADTKYPELMVSLLDYQYEESMIELIHWGIEGKTYEVVNGEKVKIDLGDDAALQNKLGYGPLATITRPGFVFSPQYYATDVAGYRVPEKMMPFFANGEYLEGVMAPQDGTAQAYAGEAAIPTWETAPQIRLSKDQEAQKIQTMTAVKTYLEEGLFSFVLGQRSFDEWDKFQEELKAVGDYQAIVDMMNEEAKK</sequence>
<evidence type="ECO:0000256" key="1">
    <source>
        <dbReference type="SAM" id="MobiDB-lite"/>
    </source>
</evidence>
<proteinExistence type="predicted"/>
<dbReference type="PANTHER" id="PTHR43649:SF12">
    <property type="entry name" value="DIACETYLCHITOBIOSE BINDING PROTEIN DASA"/>
    <property type="match status" value="1"/>
</dbReference>
<evidence type="ECO:0000256" key="2">
    <source>
        <dbReference type="SAM" id="SignalP"/>
    </source>
</evidence>
<dbReference type="SUPFAM" id="SSF53850">
    <property type="entry name" value="Periplasmic binding protein-like II"/>
    <property type="match status" value="1"/>
</dbReference>
<dbReference type="EMBL" id="JBHUHO010000010">
    <property type="protein sequence ID" value="MFD2114904.1"/>
    <property type="molecule type" value="Genomic_DNA"/>
</dbReference>
<dbReference type="PROSITE" id="PS51257">
    <property type="entry name" value="PROKAR_LIPOPROTEIN"/>
    <property type="match status" value="1"/>
</dbReference>
<accession>A0ABW4YHN4</accession>
<dbReference type="Pfam" id="PF13416">
    <property type="entry name" value="SBP_bac_8"/>
    <property type="match status" value="1"/>
</dbReference>
<feature type="compositionally biased region" description="Polar residues" evidence="1">
    <location>
        <begin position="31"/>
        <end position="41"/>
    </location>
</feature>
<keyword evidence="4" id="KW-1185">Reference proteome</keyword>
<evidence type="ECO:0000313" key="4">
    <source>
        <dbReference type="Proteomes" id="UP001597362"/>
    </source>
</evidence>
<name>A0ABW4YHN4_9BACL</name>
<dbReference type="InterPro" id="IPR006059">
    <property type="entry name" value="SBP"/>
</dbReference>
<gene>
    <name evidence="3" type="ORF">ACFSJH_04000</name>
</gene>
<dbReference type="PANTHER" id="PTHR43649">
    <property type="entry name" value="ARABINOSE-BINDING PROTEIN-RELATED"/>
    <property type="match status" value="1"/>
</dbReference>
<dbReference type="InterPro" id="IPR050490">
    <property type="entry name" value="Bact_solute-bd_prot1"/>
</dbReference>
<evidence type="ECO:0000313" key="3">
    <source>
        <dbReference type="EMBL" id="MFD2114904.1"/>
    </source>
</evidence>
<keyword evidence="2" id="KW-0732">Signal</keyword>
<reference evidence="4" key="1">
    <citation type="journal article" date="2019" name="Int. J. Syst. Evol. Microbiol.">
        <title>The Global Catalogue of Microorganisms (GCM) 10K type strain sequencing project: providing services to taxonomists for standard genome sequencing and annotation.</title>
        <authorList>
            <consortium name="The Broad Institute Genomics Platform"/>
            <consortium name="The Broad Institute Genome Sequencing Center for Infectious Disease"/>
            <person name="Wu L."/>
            <person name="Ma J."/>
        </authorList>
    </citation>
    <scope>NUCLEOTIDE SEQUENCE [LARGE SCALE GENOMIC DNA]</scope>
    <source>
        <strain evidence="4">GH52</strain>
    </source>
</reference>
<feature type="signal peptide" evidence="2">
    <location>
        <begin position="1"/>
        <end position="23"/>
    </location>
</feature>
<feature type="region of interest" description="Disordered" evidence="1">
    <location>
        <begin position="25"/>
        <end position="58"/>
    </location>
</feature>
<feature type="chain" id="PRO_5047030574" evidence="2">
    <location>
        <begin position="24"/>
        <end position="560"/>
    </location>
</feature>
<organism evidence="3 4">
    <name type="scientific">Paenibacillus yanchengensis</name>
    <dbReference type="NCBI Taxonomy" id="2035833"/>
    <lineage>
        <taxon>Bacteria</taxon>
        <taxon>Bacillati</taxon>
        <taxon>Bacillota</taxon>
        <taxon>Bacilli</taxon>
        <taxon>Bacillales</taxon>
        <taxon>Paenibacillaceae</taxon>
        <taxon>Paenibacillus</taxon>
    </lineage>
</organism>
<protein>
    <submittedName>
        <fullName evidence="3">Extracellular solute-binding protein</fullName>
    </submittedName>
</protein>
<dbReference type="Gene3D" id="3.40.190.10">
    <property type="entry name" value="Periplasmic binding protein-like II"/>
    <property type="match status" value="2"/>
</dbReference>
<feature type="compositionally biased region" description="Basic and acidic residues" evidence="1">
    <location>
        <begin position="48"/>
        <end position="58"/>
    </location>
</feature>
<comment type="caution">
    <text evidence="3">The sequence shown here is derived from an EMBL/GenBank/DDBJ whole genome shotgun (WGS) entry which is preliminary data.</text>
</comment>
<dbReference type="RefSeq" id="WP_377769930.1">
    <property type="nucleotide sequence ID" value="NZ_JBHUHO010000010.1"/>
</dbReference>
<dbReference type="Proteomes" id="UP001597362">
    <property type="component" value="Unassembled WGS sequence"/>
</dbReference>